<accession>A0A1I1END9</accession>
<dbReference type="AlphaFoldDB" id="A0A1I1END9"/>
<evidence type="ECO:0000313" key="1">
    <source>
        <dbReference type="EMBL" id="SFB88621.1"/>
    </source>
</evidence>
<name>A0A1I1END9_BREAD</name>
<dbReference type="SUPFAM" id="SSF69255">
    <property type="entry name" value="gp5 N-terminal domain-like"/>
    <property type="match status" value="1"/>
</dbReference>
<organism evidence="1 2">
    <name type="scientific">Brevinema andersonii</name>
    <dbReference type="NCBI Taxonomy" id="34097"/>
    <lineage>
        <taxon>Bacteria</taxon>
        <taxon>Pseudomonadati</taxon>
        <taxon>Spirochaetota</taxon>
        <taxon>Spirochaetia</taxon>
        <taxon>Brevinematales</taxon>
        <taxon>Brevinemataceae</taxon>
        <taxon>Brevinema</taxon>
    </lineage>
</organism>
<gene>
    <name evidence="1" type="ORF">SAMN02745150_01195</name>
</gene>
<proteinExistence type="predicted"/>
<dbReference type="EMBL" id="FOKY01000015">
    <property type="protein sequence ID" value="SFB88621.1"/>
    <property type="molecule type" value="Genomic_DNA"/>
</dbReference>
<reference evidence="2" key="1">
    <citation type="submission" date="2016-10" db="EMBL/GenBank/DDBJ databases">
        <authorList>
            <person name="Varghese N."/>
            <person name="Submissions S."/>
        </authorList>
    </citation>
    <scope>NUCLEOTIDE SEQUENCE [LARGE SCALE GENOMIC DNA]</scope>
    <source>
        <strain evidence="2">ATCC 43811</strain>
    </source>
</reference>
<sequence>MILEQLETVIRNIIEEYAFPVLAKVSSIDTKNYTCDCKELTNTGEETETVYTRVSIPKFWGTAQGGVWMSPSKGAIVLLNFLNGDRNDPIIAAVMGTSTKENAPEDTLMVKSGNSEIRMGSHIKIRSGTTKIALNSNGTIGIKNSDTSLAQLLKDIVSKISLVKTVDGKSLSPDDVTKLQALSVNISRLLDY</sequence>
<protein>
    <recommendedName>
        <fullName evidence="3">Phage baseplate assembly protein V</fullName>
    </recommendedName>
</protein>
<dbReference type="Proteomes" id="UP000240042">
    <property type="component" value="Unassembled WGS sequence"/>
</dbReference>
<evidence type="ECO:0008006" key="3">
    <source>
        <dbReference type="Google" id="ProtNLM"/>
    </source>
</evidence>
<keyword evidence="2" id="KW-1185">Reference proteome</keyword>
<evidence type="ECO:0000313" key="2">
    <source>
        <dbReference type="Proteomes" id="UP000240042"/>
    </source>
</evidence>
<dbReference type="STRING" id="34097.SAMN02745150_01195"/>
<dbReference type="RefSeq" id="WP_092319647.1">
    <property type="nucleotide sequence ID" value="NZ_FOKY01000015.1"/>
</dbReference>
<dbReference type="OrthoDB" id="9762420at2"/>